<proteinExistence type="predicted"/>
<dbReference type="Pfam" id="PF13692">
    <property type="entry name" value="Glyco_trans_1_4"/>
    <property type="match status" value="1"/>
</dbReference>
<name>A0A4Y9SE85_9BURK</name>
<dbReference type="EMBL" id="SPVF01000123">
    <property type="protein sequence ID" value="TFW21154.1"/>
    <property type="molecule type" value="Genomic_DNA"/>
</dbReference>
<gene>
    <name evidence="1" type="ORF">E4L96_09375</name>
</gene>
<keyword evidence="2" id="KW-1185">Reference proteome</keyword>
<reference evidence="1 2" key="1">
    <citation type="submission" date="2019-03" db="EMBL/GenBank/DDBJ databases">
        <title>Draft Genome Sequence of Massilia arenosa sp. nov., a Novel Massilia Species Isolated from a Sandy-loam Maize Soil.</title>
        <authorList>
            <person name="Raths R."/>
            <person name="Peta V."/>
            <person name="Bucking H."/>
        </authorList>
    </citation>
    <scope>NUCLEOTIDE SEQUENCE [LARGE SCALE GENOMIC DNA]</scope>
    <source>
        <strain evidence="1 2">MC02</strain>
    </source>
</reference>
<accession>A0A4Y9SE85</accession>
<organism evidence="1 2">
    <name type="scientific">Zemynaea arenosa</name>
    <dbReference type="NCBI Taxonomy" id="2561931"/>
    <lineage>
        <taxon>Bacteria</taxon>
        <taxon>Pseudomonadati</taxon>
        <taxon>Pseudomonadota</taxon>
        <taxon>Betaproteobacteria</taxon>
        <taxon>Burkholderiales</taxon>
        <taxon>Oxalobacteraceae</taxon>
        <taxon>Telluria group</taxon>
        <taxon>Zemynaea</taxon>
    </lineage>
</organism>
<dbReference type="AlphaFoldDB" id="A0A4Y9SE85"/>
<sequence length="327" mass="36166">MIHILLSQPGGYRDVIEHLVASGAKVTNLGPDDVSPSQFRGKFAILASMFSRKIWRARTLWTRADRVLVIGWQALPVLAAIKLGILPRPHKILVMACFVHSAKARRIINVVWKGLRFPELGFITFSPGEARNLVDNVGIPAASIYQHLWRQELNGRVDQQTDDGSIFTGGYSNRDYDLLLSAAADVPAPLVIVASSRNQISAPVTARTTILRDLPETEFEQLLAKSRVVAMPLKSQGEACGQSVLLRVLRNGKPLVATRHESIEEYLGRDYPGFVDHDDVAAMRATLQRALSDDSFRATLADTIRKAGQRLEQRGSPGQEIEQFLLA</sequence>
<evidence type="ECO:0000313" key="1">
    <source>
        <dbReference type="EMBL" id="TFW21154.1"/>
    </source>
</evidence>
<protein>
    <submittedName>
        <fullName evidence="1">Glycosyltransferase family 1 protein</fullName>
    </submittedName>
</protein>
<dbReference type="Gene3D" id="3.40.50.2000">
    <property type="entry name" value="Glycogen Phosphorylase B"/>
    <property type="match status" value="1"/>
</dbReference>
<evidence type="ECO:0000313" key="2">
    <source>
        <dbReference type="Proteomes" id="UP000298438"/>
    </source>
</evidence>
<dbReference type="OrthoDB" id="790821at2"/>
<keyword evidence="1" id="KW-0808">Transferase</keyword>
<comment type="caution">
    <text evidence="1">The sequence shown here is derived from an EMBL/GenBank/DDBJ whole genome shotgun (WGS) entry which is preliminary data.</text>
</comment>
<dbReference type="SUPFAM" id="SSF53756">
    <property type="entry name" value="UDP-Glycosyltransferase/glycogen phosphorylase"/>
    <property type="match status" value="1"/>
</dbReference>
<dbReference type="Proteomes" id="UP000298438">
    <property type="component" value="Unassembled WGS sequence"/>
</dbReference>
<dbReference type="GO" id="GO:0016740">
    <property type="term" value="F:transferase activity"/>
    <property type="evidence" value="ECO:0007669"/>
    <property type="project" value="UniProtKB-KW"/>
</dbReference>